<keyword evidence="2" id="KW-1185">Reference proteome</keyword>
<dbReference type="KEGG" id="fpu:FPSE_07128"/>
<proteinExistence type="predicted"/>
<comment type="caution">
    <text evidence="1">The sequence shown here is derived from an EMBL/GenBank/DDBJ whole genome shotgun (WGS) entry which is preliminary data.</text>
</comment>
<dbReference type="EMBL" id="AFNW01000190">
    <property type="protein sequence ID" value="EKJ72728.1"/>
    <property type="molecule type" value="Genomic_DNA"/>
</dbReference>
<reference evidence="1 2" key="1">
    <citation type="journal article" date="2012" name="PLoS Pathog.">
        <title>Comparative pathogenomics reveals horizontally acquired novel virulence genes in fungi infecting cereal hosts.</title>
        <authorList>
            <person name="Gardiner D.M."/>
            <person name="McDonald M.C."/>
            <person name="Covarelli L."/>
            <person name="Solomon P.S."/>
            <person name="Rusu A.G."/>
            <person name="Marshall M."/>
            <person name="Kazan K."/>
            <person name="Chakraborty S."/>
            <person name="McDonald B.A."/>
            <person name="Manners J.M."/>
        </authorList>
    </citation>
    <scope>NUCLEOTIDE SEQUENCE [LARGE SCALE GENOMIC DNA]</scope>
    <source>
        <strain evidence="1 2">CS3096</strain>
    </source>
</reference>
<accession>K3VHZ6</accession>
<dbReference type="Proteomes" id="UP000007978">
    <property type="component" value="Chromosome 4"/>
</dbReference>
<sequence>MQNLVTICGGVNSNRLVCYATVTVVLLNSRE</sequence>
<evidence type="ECO:0000313" key="1">
    <source>
        <dbReference type="EMBL" id="EKJ72728.1"/>
    </source>
</evidence>
<evidence type="ECO:0000313" key="2">
    <source>
        <dbReference type="Proteomes" id="UP000007978"/>
    </source>
</evidence>
<dbReference type="GeneID" id="20365746"/>
<name>K3VHZ6_FUSPC</name>
<dbReference type="HOGENOM" id="CLU_3399510_0_0_1"/>
<protein>
    <submittedName>
        <fullName evidence="1">Uncharacterized protein</fullName>
    </submittedName>
</protein>
<dbReference type="RefSeq" id="XP_009258521.1">
    <property type="nucleotide sequence ID" value="XM_009260246.1"/>
</dbReference>
<dbReference type="AlphaFoldDB" id="K3VHZ6"/>
<organism evidence="1 2">
    <name type="scientific">Fusarium pseudograminearum (strain CS3096)</name>
    <name type="common">Wheat and barley crown-rot fungus</name>
    <dbReference type="NCBI Taxonomy" id="1028729"/>
    <lineage>
        <taxon>Eukaryota</taxon>
        <taxon>Fungi</taxon>
        <taxon>Dikarya</taxon>
        <taxon>Ascomycota</taxon>
        <taxon>Pezizomycotina</taxon>
        <taxon>Sordariomycetes</taxon>
        <taxon>Hypocreomycetidae</taxon>
        <taxon>Hypocreales</taxon>
        <taxon>Nectriaceae</taxon>
        <taxon>Fusarium</taxon>
    </lineage>
</organism>
<gene>
    <name evidence="1" type="ORF">FPSE_07128</name>
</gene>